<dbReference type="OrthoDB" id="9825587at2"/>
<accession>F2IKD0</accession>
<name>F2IKD0_FLUTR</name>
<keyword evidence="1" id="KW-0732">Signal</keyword>
<reference evidence="3" key="2">
    <citation type="submission" date="2011-02" db="EMBL/GenBank/DDBJ databases">
        <title>The complete genome of Fluviicola taffensis DSM 16823.</title>
        <authorList>
            <consortium name="US DOE Joint Genome Institute (JGI-PGF)"/>
            <person name="Lucas S."/>
            <person name="Copeland A."/>
            <person name="Lapidus A."/>
            <person name="Bruce D."/>
            <person name="Goodwin L."/>
            <person name="Pitluck S."/>
            <person name="Kyrpides N."/>
            <person name="Mavromatis K."/>
            <person name="Ivanova N."/>
            <person name="Mikhailova N."/>
            <person name="Pagani I."/>
            <person name="Chertkov O."/>
            <person name="Detter J.C."/>
            <person name="Han C."/>
            <person name="Tapia R."/>
            <person name="Land M."/>
            <person name="Hauser L."/>
            <person name="Markowitz V."/>
            <person name="Cheng J.-F."/>
            <person name="Hugenholtz P."/>
            <person name="Woyke T."/>
            <person name="Wu D."/>
            <person name="Tindall B."/>
            <person name="Pomrenke H.G."/>
            <person name="Brambilla E."/>
            <person name="Klenk H.-P."/>
            <person name="Eisen J.A."/>
        </authorList>
    </citation>
    <scope>NUCLEOTIDE SEQUENCE [LARGE SCALE GENOMIC DNA]</scope>
    <source>
        <strain evidence="3">DSM 16823 / RW262 / RW262</strain>
    </source>
</reference>
<dbReference type="EMBL" id="CP002542">
    <property type="protein sequence ID" value="AEA44033.1"/>
    <property type="molecule type" value="Genomic_DNA"/>
</dbReference>
<gene>
    <name evidence="2" type="ordered locus">Fluta_2047</name>
</gene>
<reference evidence="2 3" key="1">
    <citation type="journal article" date="2011" name="Stand. Genomic Sci.">
        <title>Complete genome sequence of the gliding freshwater bacterium Fluviicola taffensis type strain (RW262).</title>
        <authorList>
            <person name="Woyke T."/>
            <person name="Chertkov O."/>
            <person name="Lapidus A."/>
            <person name="Nolan M."/>
            <person name="Lucas S."/>
            <person name="Del Rio T.G."/>
            <person name="Tice H."/>
            <person name="Cheng J.F."/>
            <person name="Tapia R."/>
            <person name="Han C."/>
            <person name="Goodwin L."/>
            <person name="Pitluck S."/>
            <person name="Liolios K."/>
            <person name="Pagani I."/>
            <person name="Ivanova N."/>
            <person name="Huntemann M."/>
            <person name="Mavromatis K."/>
            <person name="Mikhailova N."/>
            <person name="Pati A."/>
            <person name="Chen A."/>
            <person name="Palaniappan K."/>
            <person name="Land M."/>
            <person name="Hauser L."/>
            <person name="Brambilla E.M."/>
            <person name="Rohde M."/>
            <person name="Mwirichia R."/>
            <person name="Sikorski J."/>
            <person name="Tindall B.J."/>
            <person name="Goker M."/>
            <person name="Bristow J."/>
            <person name="Eisen J.A."/>
            <person name="Markowitz V."/>
            <person name="Hugenholtz P."/>
            <person name="Klenk H.P."/>
            <person name="Kyrpides N.C."/>
        </authorList>
    </citation>
    <scope>NUCLEOTIDE SEQUENCE [LARGE SCALE GENOMIC DNA]</scope>
    <source>
        <strain evidence="3">DSM 16823 / RW262 / RW262</strain>
    </source>
</reference>
<dbReference type="Proteomes" id="UP000007463">
    <property type="component" value="Chromosome"/>
</dbReference>
<dbReference type="STRING" id="755732.Fluta_2047"/>
<proteinExistence type="predicted"/>
<sequence precursor="true">MNKAIAFAIVATIGCTTFVSAQSGTTTSTTAVPAGKDRISLAAIEINATMVVPVGVKAIEETYSYYISGANFVISVESAYDMTLEKLKAEIASNPDKKLVSTKAHSVIYMEKMMGREMAHFESYVEIDGKLYRFYDKRVTPLTIEQVTPLCEAVETIQPL</sequence>
<evidence type="ECO:0000313" key="3">
    <source>
        <dbReference type="Proteomes" id="UP000007463"/>
    </source>
</evidence>
<dbReference type="AlphaFoldDB" id="F2IKD0"/>
<evidence type="ECO:0000256" key="1">
    <source>
        <dbReference type="SAM" id="SignalP"/>
    </source>
</evidence>
<protein>
    <recommendedName>
        <fullName evidence="4">Lipoprotein</fullName>
    </recommendedName>
</protein>
<evidence type="ECO:0000313" key="2">
    <source>
        <dbReference type="EMBL" id="AEA44033.1"/>
    </source>
</evidence>
<keyword evidence="3" id="KW-1185">Reference proteome</keyword>
<evidence type="ECO:0008006" key="4">
    <source>
        <dbReference type="Google" id="ProtNLM"/>
    </source>
</evidence>
<feature type="chain" id="PRO_5003283588" description="Lipoprotein" evidence="1">
    <location>
        <begin position="22"/>
        <end position="160"/>
    </location>
</feature>
<dbReference type="RefSeq" id="WP_013686803.1">
    <property type="nucleotide sequence ID" value="NC_015321.1"/>
</dbReference>
<feature type="signal peptide" evidence="1">
    <location>
        <begin position="1"/>
        <end position="21"/>
    </location>
</feature>
<dbReference type="KEGG" id="fte:Fluta_2047"/>
<dbReference type="HOGENOM" id="CLU_1649625_0_0_10"/>
<dbReference type="PROSITE" id="PS51257">
    <property type="entry name" value="PROKAR_LIPOPROTEIN"/>
    <property type="match status" value="1"/>
</dbReference>
<organism evidence="2 3">
    <name type="scientific">Fluviicola taffensis (strain DSM 16823 / NCIMB 13979 / RW262)</name>
    <dbReference type="NCBI Taxonomy" id="755732"/>
    <lineage>
        <taxon>Bacteria</taxon>
        <taxon>Pseudomonadati</taxon>
        <taxon>Bacteroidota</taxon>
        <taxon>Flavobacteriia</taxon>
        <taxon>Flavobacteriales</taxon>
        <taxon>Crocinitomicaceae</taxon>
        <taxon>Fluviicola</taxon>
    </lineage>
</organism>